<feature type="compositionally biased region" description="Polar residues" evidence="1">
    <location>
        <begin position="121"/>
        <end position="136"/>
    </location>
</feature>
<gene>
    <name evidence="3" type="ORF">F7218_03900</name>
</gene>
<organism evidence="3 4">
    <name type="scientific">Helicobacter pylori</name>
    <name type="common">Campylobacter pylori</name>
    <dbReference type="NCBI Taxonomy" id="210"/>
    <lineage>
        <taxon>Bacteria</taxon>
        <taxon>Pseudomonadati</taxon>
        <taxon>Campylobacterota</taxon>
        <taxon>Epsilonproteobacteria</taxon>
        <taxon>Campylobacterales</taxon>
        <taxon>Helicobacteraceae</taxon>
        <taxon>Helicobacter</taxon>
    </lineage>
</organism>
<dbReference type="RefSeq" id="WP_156584942.1">
    <property type="nucleotide sequence ID" value="NZ_WAEA01000003.1"/>
</dbReference>
<evidence type="ECO:0000256" key="1">
    <source>
        <dbReference type="SAM" id="MobiDB-lite"/>
    </source>
</evidence>
<feature type="compositionally biased region" description="Basic and acidic residues" evidence="1">
    <location>
        <begin position="93"/>
        <end position="117"/>
    </location>
</feature>
<dbReference type="Pfam" id="PF08239">
    <property type="entry name" value="SH3_3"/>
    <property type="match status" value="1"/>
</dbReference>
<dbReference type="Gene3D" id="2.30.30.40">
    <property type="entry name" value="SH3 Domains"/>
    <property type="match status" value="1"/>
</dbReference>
<reference evidence="3 4" key="1">
    <citation type="journal article" date="2020" name="J. Clin. Microbiol.">
        <title>Helicobacter pylori infections in the Bronx, New York: Surveying Antibiotic Susceptibility and Strain Lineage by Whole-genome Sequencing.</title>
        <authorList>
            <person name="Saranathan R."/>
            <person name="Levi M.H."/>
            <person name="Wattam A.R."/>
            <person name="Malek A."/>
            <person name="Asare E."/>
            <person name="Behin D.S."/>
            <person name="Pan D.H."/>
            <person name="Jacobs W.R."/>
            <person name="Szymczak W.A."/>
        </authorList>
    </citation>
    <scope>NUCLEOTIDE SEQUENCE [LARGE SCALE GENOMIC DNA]</scope>
    <source>
        <strain evidence="3 4">MHP10</strain>
    </source>
</reference>
<evidence type="ECO:0000313" key="4">
    <source>
        <dbReference type="Proteomes" id="UP000460877"/>
    </source>
</evidence>
<evidence type="ECO:0000313" key="3">
    <source>
        <dbReference type="EMBL" id="MUV10038.1"/>
    </source>
</evidence>
<evidence type="ECO:0000259" key="2">
    <source>
        <dbReference type="PROSITE" id="PS51781"/>
    </source>
</evidence>
<dbReference type="EMBL" id="WAEA01000003">
    <property type="protein sequence ID" value="MUV10038.1"/>
    <property type="molecule type" value="Genomic_DNA"/>
</dbReference>
<feature type="domain" description="SH3b" evidence="2">
    <location>
        <begin position="141"/>
        <end position="204"/>
    </location>
</feature>
<feature type="region of interest" description="Disordered" evidence="1">
    <location>
        <begin position="53"/>
        <end position="136"/>
    </location>
</feature>
<feature type="compositionally biased region" description="Low complexity" evidence="1">
    <location>
        <begin position="67"/>
        <end position="76"/>
    </location>
</feature>
<dbReference type="PROSITE" id="PS51781">
    <property type="entry name" value="SH3B"/>
    <property type="match status" value="1"/>
</dbReference>
<dbReference type="Proteomes" id="UP000460877">
    <property type="component" value="Unassembled WGS sequence"/>
</dbReference>
<dbReference type="AlphaFoldDB" id="A0A7K1P005"/>
<protein>
    <submittedName>
        <fullName evidence="3">SH3 domain-containing protein</fullName>
    </submittedName>
</protein>
<name>A0A7K1P005_HELPX</name>
<dbReference type="InterPro" id="IPR003646">
    <property type="entry name" value="SH3-like_bac-type"/>
</dbReference>
<comment type="caution">
    <text evidence="3">The sequence shown here is derived from an EMBL/GenBank/DDBJ whole genome shotgun (WGS) entry which is preliminary data.</text>
</comment>
<sequence>MKTEMKSSLKLFMRPFLVVLGFMLLYALVHAALGFYGEKDSASISQNLEKTEIERQNSTLSPKQEETNTTTTATEENPTKDSPLPLETPTQKQETKQETKQENKQENKQEQEKENELKQNSVSPIQNNQKTLSTPTIGKKPLEYKVAVSGVNVRAFPSTKGKILGSLAKDKSVKVLEIQNDWAKIEFSNETKGYVFLKLLKKAE</sequence>
<dbReference type="SMART" id="SM00287">
    <property type="entry name" value="SH3b"/>
    <property type="match status" value="1"/>
</dbReference>
<accession>A0A7K1P005</accession>
<proteinExistence type="predicted"/>